<dbReference type="EMBL" id="JACATA010000005">
    <property type="protein sequence ID" value="NWJ68146.1"/>
    <property type="molecule type" value="Genomic_DNA"/>
</dbReference>
<dbReference type="AlphaFoldDB" id="A0A7K4N013"/>
<protein>
    <submittedName>
        <fullName evidence="1">Uncharacterized protein</fullName>
    </submittedName>
</protein>
<comment type="caution">
    <text evidence="1">The sequence shown here is derived from an EMBL/GenBank/DDBJ whole genome shotgun (WGS) entry which is preliminary data.</text>
</comment>
<keyword evidence="2" id="KW-1185">Reference proteome</keyword>
<reference evidence="1 2" key="1">
    <citation type="journal article" date="2019" name="Environ. Microbiol.">
        <title>Genomics insights into ecotype formation of ammonia-oxidizing archaea in the deep ocean.</title>
        <authorList>
            <person name="Wang Y."/>
            <person name="Huang J.M."/>
            <person name="Cui G.J."/>
            <person name="Nunoura T."/>
            <person name="Takaki Y."/>
            <person name="Li W.L."/>
            <person name="Li J."/>
            <person name="Gao Z.M."/>
            <person name="Takai K."/>
            <person name="Zhang A.Q."/>
            <person name="Stepanauskas R."/>
        </authorList>
    </citation>
    <scope>NUCLEOTIDE SEQUENCE [LARGE SCALE GENOMIC DNA]</scope>
    <source>
        <strain evidence="1 2">D17</strain>
    </source>
</reference>
<proteinExistence type="predicted"/>
<evidence type="ECO:0000313" key="2">
    <source>
        <dbReference type="Proteomes" id="UP000554454"/>
    </source>
</evidence>
<sequence length="276" mass="28453">CDGIASDGGSLRTGGQTDGVSVSYEYNDSVVVVASASISWNIGEASFDSSAASAGGSSVFTVVDADENINDEIIDTFTVAVFSDSDNGGFTLTLNETDENTGVFEGTVFFTSTDATSGSNLRVSEGDTVTAEYVDETLPEPYTTSDDLTIAGTLTIGTAFPPLERAPAANARVVDAFGSSVAEVTVDQQVQIAADVSNGQSKDQAFAYLVQVQDENGVTVSLAWITGSLTAGQSMSPALSWTPSTSGSYTATVFVWESVDNPTALSPTTSVTIDVV</sequence>
<organism evidence="1 2">
    <name type="scientific">Marine Group I thaumarchaeote</name>
    <dbReference type="NCBI Taxonomy" id="2511932"/>
    <lineage>
        <taxon>Archaea</taxon>
        <taxon>Nitrososphaerota</taxon>
        <taxon>Marine Group I</taxon>
    </lineage>
</organism>
<accession>A0A7K4N013</accession>
<name>A0A7K4N013_9ARCH</name>
<feature type="non-terminal residue" evidence="1">
    <location>
        <position position="1"/>
    </location>
</feature>
<gene>
    <name evidence="1" type="ORF">HX834_02170</name>
</gene>
<evidence type="ECO:0000313" key="1">
    <source>
        <dbReference type="EMBL" id="NWJ68146.1"/>
    </source>
</evidence>
<dbReference type="Proteomes" id="UP000554454">
    <property type="component" value="Unassembled WGS sequence"/>
</dbReference>